<dbReference type="EMBL" id="FOXV01000027">
    <property type="protein sequence ID" value="SFQ70141.1"/>
    <property type="molecule type" value="Genomic_DNA"/>
</dbReference>
<evidence type="ECO:0000313" key="2">
    <source>
        <dbReference type="Proteomes" id="UP000243106"/>
    </source>
</evidence>
<gene>
    <name evidence="1" type="ORF">SAMN05421853_1278</name>
</gene>
<sequence length="64" mass="7363">MFRLRNTVQGDTSEPDFRDIQWRSWLKEGIGLQTNVPADSIAKTITGPLETWGECQKRNSLIWA</sequence>
<keyword evidence="2" id="KW-1185">Reference proteome</keyword>
<name>A0A1I6AN81_9RHOB</name>
<accession>A0A1I6AN81</accession>
<organism evidence="1 2">
    <name type="scientific">Roseivivax halotolerans</name>
    <dbReference type="NCBI Taxonomy" id="93684"/>
    <lineage>
        <taxon>Bacteria</taxon>
        <taxon>Pseudomonadati</taxon>
        <taxon>Pseudomonadota</taxon>
        <taxon>Alphaproteobacteria</taxon>
        <taxon>Rhodobacterales</taxon>
        <taxon>Roseobacteraceae</taxon>
        <taxon>Roseivivax</taxon>
    </lineage>
</organism>
<protein>
    <submittedName>
        <fullName evidence="1">Uncharacterized protein</fullName>
    </submittedName>
</protein>
<dbReference type="AlphaFoldDB" id="A0A1I6AN81"/>
<dbReference type="Proteomes" id="UP000243106">
    <property type="component" value="Unassembled WGS sequence"/>
</dbReference>
<reference evidence="2" key="1">
    <citation type="submission" date="2016-10" db="EMBL/GenBank/DDBJ databases">
        <authorList>
            <person name="Varghese N."/>
            <person name="Submissions S."/>
        </authorList>
    </citation>
    <scope>NUCLEOTIDE SEQUENCE [LARGE SCALE GENOMIC DNA]</scope>
    <source>
        <strain evidence="2">JCM 10271</strain>
    </source>
</reference>
<dbReference type="STRING" id="93684.SAMN05421853_1278"/>
<proteinExistence type="predicted"/>
<evidence type="ECO:0000313" key="1">
    <source>
        <dbReference type="EMBL" id="SFQ70141.1"/>
    </source>
</evidence>